<comment type="caution">
    <text evidence="2">The sequence shown here is derived from an EMBL/GenBank/DDBJ whole genome shotgun (WGS) entry which is preliminary data.</text>
</comment>
<evidence type="ECO:0000313" key="2">
    <source>
        <dbReference type="EMBL" id="MFC5583181.1"/>
    </source>
</evidence>
<proteinExistence type="predicted"/>
<name>A0ABW0T1G7_9GAMM</name>
<accession>A0ABW0T1G7</accession>
<keyword evidence="3" id="KW-1185">Reference proteome</keyword>
<dbReference type="RefSeq" id="WP_377329969.1">
    <property type="nucleotide sequence ID" value="NZ_JBHSNG010000036.1"/>
</dbReference>
<dbReference type="EMBL" id="JBHSNG010000036">
    <property type="protein sequence ID" value="MFC5583181.1"/>
    <property type="molecule type" value="Genomic_DNA"/>
</dbReference>
<protein>
    <submittedName>
        <fullName evidence="2">Uncharacterized protein</fullName>
    </submittedName>
</protein>
<dbReference type="Proteomes" id="UP001596111">
    <property type="component" value="Unassembled WGS sequence"/>
</dbReference>
<evidence type="ECO:0000313" key="3">
    <source>
        <dbReference type="Proteomes" id="UP001596111"/>
    </source>
</evidence>
<keyword evidence="1" id="KW-1133">Transmembrane helix</keyword>
<reference evidence="3" key="1">
    <citation type="journal article" date="2019" name="Int. J. Syst. Evol. Microbiol.">
        <title>The Global Catalogue of Microorganisms (GCM) 10K type strain sequencing project: providing services to taxonomists for standard genome sequencing and annotation.</title>
        <authorList>
            <consortium name="The Broad Institute Genomics Platform"/>
            <consortium name="The Broad Institute Genome Sequencing Center for Infectious Disease"/>
            <person name="Wu L."/>
            <person name="Ma J."/>
        </authorList>
    </citation>
    <scope>NUCLEOTIDE SEQUENCE [LARGE SCALE GENOMIC DNA]</scope>
    <source>
        <strain evidence="3">CGMCC 1.13587</strain>
    </source>
</reference>
<sequence length="135" mass="14835">MATAIAGTNLMADRDLRSTVLIAAVRLATWILPAHRRDWAEAMLNEIAYVGSRRVALYWALGCTLSAIRERASYELLRTFPTRKILKALLGLGAASVVAAVGLYMLQKPYQRERILIAVFHSAEASAARHGGTVR</sequence>
<keyword evidence="1" id="KW-0812">Transmembrane</keyword>
<keyword evidence="1" id="KW-0472">Membrane</keyword>
<evidence type="ECO:0000256" key="1">
    <source>
        <dbReference type="SAM" id="Phobius"/>
    </source>
</evidence>
<feature type="transmembrane region" description="Helical" evidence="1">
    <location>
        <begin position="88"/>
        <end position="106"/>
    </location>
</feature>
<organism evidence="2 3">
    <name type="scientific">Rhodanobacter terrae</name>
    <dbReference type="NCBI Taxonomy" id="418647"/>
    <lineage>
        <taxon>Bacteria</taxon>
        <taxon>Pseudomonadati</taxon>
        <taxon>Pseudomonadota</taxon>
        <taxon>Gammaproteobacteria</taxon>
        <taxon>Lysobacterales</taxon>
        <taxon>Rhodanobacteraceae</taxon>
        <taxon>Rhodanobacter</taxon>
    </lineage>
</organism>
<gene>
    <name evidence="2" type="ORF">ACFPPB_18870</name>
</gene>